<evidence type="ECO:0000259" key="1">
    <source>
        <dbReference type="Pfam" id="PF01261"/>
    </source>
</evidence>
<protein>
    <submittedName>
        <fullName evidence="2">TIM barrel protein</fullName>
    </submittedName>
</protein>
<sequence length="285" mass="32548">MHNIYISSLAFLGNTPENIIQIAKENDFAIEFSSGMPFRVDMSEIYENAAIKRMPHNYFPAPEVPFVLNLASKDDAIRQRSVQHCIDGLKMSKKSNAPFFSAHAGFCIDPNPADLGNQLKVDIQFDVNLHKQLFVESVKLILSEAENLGVDFLIENNVITRFNLTSEGKNPLLCCEHNDIDWLFTELQNNRFGLLLDTAHLKVSCATLELDLNLEVDSIKTFIRAVHHSDNDGTTDTNMPVSQSYWFQKYMSRFKQIAHVIEVKKISINEINEQIKLLTQWMLKN</sequence>
<accession>A0A6I4I2B6</accession>
<dbReference type="Proteomes" id="UP000429232">
    <property type="component" value="Chromosome"/>
</dbReference>
<dbReference type="EMBL" id="CP066775">
    <property type="protein sequence ID" value="QQL50836.1"/>
    <property type="molecule type" value="Genomic_DNA"/>
</dbReference>
<evidence type="ECO:0000313" key="2">
    <source>
        <dbReference type="EMBL" id="QQL50836.1"/>
    </source>
</evidence>
<dbReference type="Pfam" id="PF01261">
    <property type="entry name" value="AP_endonuc_2"/>
    <property type="match status" value="1"/>
</dbReference>
<evidence type="ECO:0000313" key="3">
    <source>
        <dbReference type="Proteomes" id="UP000429232"/>
    </source>
</evidence>
<name>A0A6I4I2B6_9SPHI</name>
<dbReference type="InterPro" id="IPR036237">
    <property type="entry name" value="Xyl_isomerase-like_sf"/>
</dbReference>
<organism evidence="2 3">
    <name type="scientific">Mucilaginibacter ginkgonis</name>
    <dbReference type="NCBI Taxonomy" id="2682091"/>
    <lineage>
        <taxon>Bacteria</taxon>
        <taxon>Pseudomonadati</taxon>
        <taxon>Bacteroidota</taxon>
        <taxon>Sphingobacteriia</taxon>
        <taxon>Sphingobacteriales</taxon>
        <taxon>Sphingobacteriaceae</taxon>
        <taxon>Mucilaginibacter</taxon>
    </lineage>
</organism>
<dbReference type="Gene3D" id="3.20.20.150">
    <property type="entry name" value="Divalent-metal-dependent TIM barrel enzymes"/>
    <property type="match status" value="1"/>
</dbReference>
<feature type="domain" description="Xylose isomerase-like TIM barrel" evidence="1">
    <location>
        <begin position="48"/>
        <end position="258"/>
    </location>
</feature>
<dbReference type="SUPFAM" id="SSF51658">
    <property type="entry name" value="Xylose isomerase-like"/>
    <property type="match status" value="1"/>
</dbReference>
<dbReference type="RefSeq" id="WP_157526665.1">
    <property type="nucleotide sequence ID" value="NZ_CP066775.1"/>
</dbReference>
<dbReference type="AlphaFoldDB" id="A0A6I4I2B6"/>
<reference evidence="2 3" key="1">
    <citation type="submission" date="2020-12" db="EMBL/GenBank/DDBJ databases">
        <title>HMF7856_wgs.fasta genome submission.</title>
        <authorList>
            <person name="Kang H."/>
            <person name="Kim H."/>
            <person name="Joh K."/>
        </authorList>
    </citation>
    <scope>NUCLEOTIDE SEQUENCE [LARGE SCALE GENOMIC DNA]</scope>
    <source>
        <strain evidence="2 3">HMF7856</strain>
    </source>
</reference>
<proteinExistence type="predicted"/>
<dbReference type="InterPro" id="IPR013022">
    <property type="entry name" value="Xyl_isomerase-like_TIM-brl"/>
</dbReference>
<keyword evidence="3" id="KW-1185">Reference proteome</keyword>
<dbReference type="KEGG" id="mgik:GO620_005090"/>
<gene>
    <name evidence="2" type="ORF">GO620_005090</name>
</gene>